<evidence type="ECO:0000313" key="2">
    <source>
        <dbReference type="EMBL" id="EKM61275.1"/>
    </source>
</evidence>
<feature type="region of interest" description="Disordered" evidence="1">
    <location>
        <begin position="1"/>
        <end position="121"/>
    </location>
</feature>
<organism evidence="2 3">
    <name type="scientific">Phanerochaete carnosa (strain HHB-10118-sp)</name>
    <name type="common">White-rot fungus</name>
    <name type="synonym">Peniophora carnosa</name>
    <dbReference type="NCBI Taxonomy" id="650164"/>
    <lineage>
        <taxon>Eukaryota</taxon>
        <taxon>Fungi</taxon>
        <taxon>Dikarya</taxon>
        <taxon>Basidiomycota</taxon>
        <taxon>Agaricomycotina</taxon>
        <taxon>Agaricomycetes</taxon>
        <taxon>Polyporales</taxon>
        <taxon>Phanerochaetaceae</taxon>
        <taxon>Phanerochaete</taxon>
    </lineage>
</organism>
<feature type="non-terminal residue" evidence="2">
    <location>
        <position position="322"/>
    </location>
</feature>
<feature type="non-terminal residue" evidence="2">
    <location>
        <position position="1"/>
    </location>
</feature>
<feature type="compositionally biased region" description="Low complexity" evidence="1">
    <location>
        <begin position="26"/>
        <end position="52"/>
    </location>
</feature>
<dbReference type="EMBL" id="JH930468">
    <property type="protein sequence ID" value="EKM61275.1"/>
    <property type="molecule type" value="Genomic_DNA"/>
</dbReference>
<sequence>AAQAAHPLHPSDLDPSYYQPAPPPKQQAIYGPPLSQQQHSQQMSSQRPIRSRPIPPSHFKDDPAFSPDPRTNPLAYTTFAMNSREEIEYSSLPNPYDTAPKRDPSAIYAYPPAPSVPQTPAASQYYAPSIHLYPSAGSEHSRPPSEVDSFYAFAASFPSPNGSYHMDPRASADASSVHLAYDDGEERVAPPEPSPTTRQSYYSKYVEAQDPYPEEHSSGKPRKARHADKDRKHASQTSLASGANTSYSSHKSSSASSFARAQSGDVSIKSSKSRSSLRVANPDPYAIFMPQHSPETSASSITSSSEGPHTPPSAHGHFDPNA</sequence>
<dbReference type="Proteomes" id="UP000008370">
    <property type="component" value="Unassembled WGS sequence"/>
</dbReference>
<dbReference type="InParanoid" id="K5WP92"/>
<evidence type="ECO:0000313" key="3">
    <source>
        <dbReference type="Proteomes" id="UP000008370"/>
    </source>
</evidence>
<evidence type="ECO:0000256" key="1">
    <source>
        <dbReference type="SAM" id="MobiDB-lite"/>
    </source>
</evidence>
<keyword evidence="3" id="KW-1185">Reference proteome</keyword>
<feature type="compositionally biased region" description="Low complexity" evidence="1">
    <location>
        <begin position="293"/>
        <end position="306"/>
    </location>
</feature>
<proteinExistence type="predicted"/>
<dbReference type="RefSeq" id="XP_007390701.1">
    <property type="nucleotide sequence ID" value="XM_007390639.1"/>
</dbReference>
<feature type="region of interest" description="Disordered" evidence="1">
    <location>
        <begin position="162"/>
        <end position="322"/>
    </location>
</feature>
<gene>
    <name evidence="2" type="ORF">PHACADRAFT_190427</name>
</gene>
<name>K5WP92_PHACS</name>
<dbReference type="GeneID" id="18910677"/>
<feature type="compositionally biased region" description="Low complexity" evidence="1">
    <location>
        <begin position="243"/>
        <end position="276"/>
    </location>
</feature>
<dbReference type="KEGG" id="pco:PHACADRAFT_190427"/>
<protein>
    <submittedName>
        <fullName evidence="2">Uncharacterized protein</fullName>
    </submittedName>
</protein>
<dbReference type="HOGENOM" id="CLU_867564_0_0_1"/>
<dbReference type="AlphaFoldDB" id="K5WP92"/>
<accession>K5WP92</accession>
<reference evidence="2 3" key="1">
    <citation type="journal article" date="2012" name="BMC Genomics">
        <title>Comparative genomics of the white-rot fungi, Phanerochaete carnosa and P. chrysosporium, to elucidate the genetic basis of the distinct wood types they colonize.</title>
        <authorList>
            <person name="Suzuki H."/>
            <person name="MacDonald J."/>
            <person name="Syed K."/>
            <person name="Salamov A."/>
            <person name="Hori C."/>
            <person name="Aerts A."/>
            <person name="Henrissat B."/>
            <person name="Wiebenga A."/>
            <person name="vanKuyk P.A."/>
            <person name="Barry K."/>
            <person name="Lindquist E."/>
            <person name="LaButti K."/>
            <person name="Lapidus A."/>
            <person name="Lucas S."/>
            <person name="Coutinho P."/>
            <person name="Gong Y."/>
            <person name="Samejima M."/>
            <person name="Mahadevan R."/>
            <person name="Abou-Zaid M."/>
            <person name="de Vries R.P."/>
            <person name="Igarashi K."/>
            <person name="Yadav J.S."/>
            <person name="Grigoriev I.V."/>
            <person name="Master E.R."/>
        </authorList>
    </citation>
    <scope>NUCLEOTIDE SEQUENCE [LARGE SCALE GENOMIC DNA]</scope>
    <source>
        <strain evidence="2 3">HHB-10118-sp</strain>
    </source>
</reference>